<keyword evidence="3" id="KW-1185">Reference proteome</keyword>
<evidence type="ECO:0000313" key="3">
    <source>
        <dbReference type="Proteomes" id="UP001501676"/>
    </source>
</evidence>
<organism evidence="2 3">
    <name type="scientific">Cryptosporangium minutisporangium</name>
    <dbReference type="NCBI Taxonomy" id="113569"/>
    <lineage>
        <taxon>Bacteria</taxon>
        <taxon>Bacillati</taxon>
        <taxon>Actinomycetota</taxon>
        <taxon>Actinomycetes</taxon>
        <taxon>Cryptosporangiales</taxon>
        <taxon>Cryptosporangiaceae</taxon>
        <taxon>Cryptosporangium</taxon>
    </lineage>
</organism>
<evidence type="ECO:0000313" key="2">
    <source>
        <dbReference type="EMBL" id="GAA3392829.1"/>
    </source>
</evidence>
<proteinExistence type="predicted"/>
<keyword evidence="1" id="KW-1133">Transmembrane helix</keyword>
<protein>
    <recommendedName>
        <fullName evidence="4">PH domain-containing protein</fullName>
    </recommendedName>
</protein>
<feature type="transmembrane region" description="Helical" evidence="1">
    <location>
        <begin position="16"/>
        <end position="33"/>
    </location>
</feature>
<evidence type="ECO:0008006" key="4">
    <source>
        <dbReference type="Google" id="ProtNLM"/>
    </source>
</evidence>
<gene>
    <name evidence="2" type="ORF">GCM10020369_56010</name>
</gene>
<keyword evidence="1" id="KW-0812">Transmembrane</keyword>
<name>A0ABP6T5E1_9ACTN</name>
<comment type="caution">
    <text evidence="2">The sequence shown here is derived from an EMBL/GenBank/DDBJ whole genome shotgun (WGS) entry which is preliminary data.</text>
</comment>
<sequence>MADEIRGRRPLRRWELWLYVVVVTASVAGAVVGREWYRLFVAVVWAVGVPLAWEWRDARVSPDGISLSWPERLWRRLPEPLIPWERVEGVERPDHSSAHVRVRLTNGRIVALVGIYALQAEAVAALGGKELLAPPPRVSVTGDKPRTQRDFDRELHQREAALAAERAELNAELERIRRRRSG</sequence>
<dbReference type="RefSeq" id="WP_345731222.1">
    <property type="nucleotide sequence ID" value="NZ_BAAAYN010000039.1"/>
</dbReference>
<keyword evidence="1" id="KW-0472">Membrane</keyword>
<dbReference type="Proteomes" id="UP001501676">
    <property type="component" value="Unassembled WGS sequence"/>
</dbReference>
<dbReference type="EMBL" id="BAAAYN010000039">
    <property type="protein sequence ID" value="GAA3392829.1"/>
    <property type="molecule type" value="Genomic_DNA"/>
</dbReference>
<feature type="transmembrane region" description="Helical" evidence="1">
    <location>
        <begin position="39"/>
        <end position="55"/>
    </location>
</feature>
<reference evidence="3" key="1">
    <citation type="journal article" date="2019" name="Int. J. Syst. Evol. Microbiol.">
        <title>The Global Catalogue of Microorganisms (GCM) 10K type strain sequencing project: providing services to taxonomists for standard genome sequencing and annotation.</title>
        <authorList>
            <consortium name="The Broad Institute Genomics Platform"/>
            <consortium name="The Broad Institute Genome Sequencing Center for Infectious Disease"/>
            <person name="Wu L."/>
            <person name="Ma J."/>
        </authorList>
    </citation>
    <scope>NUCLEOTIDE SEQUENCE [LARGE SCALE GENOMIC DNA]</scope>
    <source>
        <strain evidence="3">JCM 9458</strain>
    </source>
</reference>
<evidence type="ECO:0000256" key="1">
    <source>
        <dbReference type="SAM" id="Phobius"/>
    </source>
</evidence>
<accession>A0ABP6T5E1</accession>